<dbReference type="AlphaFoldDB" id="A0A316TLY5"/>
<evidence type="ECO:0000313" key="8">
    <source>
        <dbReference type="Proteomes" id="UP000245533"/>
    </source>
</evidence>
<evidence type="ECO:0000313" key="7">
    <source>
        <dbReference type="EMBL" id="PWN05593.1"/>
    </source>
</evidence>
<evidence type="ECO:0000256" key="1">
    <source>
        <dbReference type="ARBA" id="ARBA00001922"/>
    </source>
</evidence>
<keyword evidence="5" id="KW-0170">Cobalt</keyword>
<evidence type="ECO:0000256" key="4">
    <source>
        <dbReference type="ARBA" id="ARBA00023235"/>
    </source>
</evidence>
<accession>A0A316TLY5</accession>
<dbReference type="PANTHER" id="PTHR48101:SF1">
    <property type="entry name" value="METHYLMALONYL-COA MUTASE, LARGE SUBUNIT"/>
    <property type="match status" value="1"/>
</dbReference>
<dbReference type="RefSeq" id="WP_109647621.1">
    <property type="nucleotide sequence ID" value="NZ_QGGB01000009.1"/>
</dbReference>
<keyword evidence="8" id="KW-1185">Reference proteome</keyword>
<dbReference type="SUPFAM" id="SSF51703">
    <property type="entry name" value="Cobalamin (vitamin B12)-dependent enzymes"/>
    <property type="match status" value="1"/>
</dbReference>
<protein>
    <recommendedName>
        <fullName evidence="6">Methylmalonyl-CoA mutase alpha/beta chain catalytic domain-containing protein</fullName>
    </recommendedName>
</protein>
<dbReference type="InterPro" id="IPR006099">
    <property type="entry name" value="MeMalonylCoA_mutase_a/b_cat"/>
</dbReference>
<comment type="cofactor">
    <cofactor evidence="1">
        <name>adenosylcob(III)alamin</name>
        <dbReference type="ChEBI" id="CHEBI:18408"/>
    </cofactor>
</comment>
<dbReference type="Gene3D" id="3.20.20.240">
    <property type="entry name" value="Methylmalonyl-CoA mutase"/>
    <property type="match status" value="1"/>
</dbReference>
<keyword evidence="3" id="KW-0846">Cobalamin</keyword>
<name>A0A316TLY5_9BACT</name>
<gene>
    <name evidence="7" type="ORF">DDZ15_13420</name>
</gene>
<sequence>MKNIQTEEKLFSDFPTVSRKEWEEKITSDLGGADYTEKLKWETLEGLEPLPFYMREDVQSPPSLPSGKGWTYCEPVFGLHPAEIRDSIASAYSRGARTFLLTSRPRPANGSENIHLHGSNIPDQDAFDGIFEEMNTEEISLFVDAGISAPVFSAMTRNHPKPFRKATFIFDPITESAAAGKTLWSSQDQLKNFVRSADSLAADALFYHKAGCTIVSEAAIAISLASEYFSMLEPENRESAAASFLIRVSAGPLYFPEIAKFRALRILWKNLLDAYGMDPSIPAFIHAETTFQNKTISDPHNNMLRATAEAMAAVTGGADSLVVFPYDISFRTPDTFSRRIAGNVHHILGEEAHLGKTGDPSAGAYYIENLTQDIAQKAWTLFTESESRGGLLHDLMSGSLQQKIRESRSVKQNAYATRRRVLTGTNNYPDTGKELPDVSEGGHPFPVQTLAPSSARLRVGSENPGAELQHLLKEGKSLPELILSMIPRETSSIESIKEFHAGDIFDSIRKETEELAEKTGIQPDVLILPVGNLKWRNARASFAQNLLGCAGFRINMADGGDSLEDAVDKLEDKKFDAVVLCGSDKEYPDLVPLFCERMGDRPLLVVAGHPGTNEPLYRDAGIDEFIWAGMNAAGFLRKVQSELFKKYTVS</sequence>
<keyword evidence="4" id="KW-0413">Isomerase</keyword>
<dbReference type="Pfam" id="PF01642">
    <property type="entry name" value="MM_CoA_mutase"/>
    <property type="match status" value="1"/>
</dbReference>
<comment type="caution">
    <text evidence="7">The sequence shown here is derived from an EMBL/GenBank/DDBJ whole genome shotgun (WGS) entry which is preliminary data.</text>
</comment>
<dbReference type="GO" id="GO:0031419">
    <property type="term" value="F:cobalamin binding"/>
    <property type="evidence" value="ECO:0007669"/>
    <property type="project" value="UniProtKB-KW"/>
</dbReference>
<dbReference type="OrthoDB" id="9762378at2"/>
<dbReference type="GO" id="GO:0046872">
    <property type="term" value="F:metal ion binding"/>
    <property type="evidence" value="ECO:0007669"/>
    <property type="project" value="InterPro"/>
</dbReference>
<evidence type="ECO:0000256" key="3">
    <source>
        <dbReference type="ARBA" id="ARBA00022628"/>
    </source>
</evidence>
<dbReference type="SUPFAM" id="SSF52242">
    <property type="entry name" value="Cobalamin (vitamin B12)-binding domain"/>
    <property type="match status" value="1"/>
</dbReference>
<evidence type="ECO:0000256" key="2">
    <source>
        <dbReference type="ARBA" id="ARBA00008465"/>
    </source>
</evidence>
<dbReference type="Gene3D" id="3.40.50.280">
    <property type="entry name" value="Cobalamin-binding domain"/>
    <property type="match status" value="1"/>
</dbReference>
<dbReference type="InterPro" id="IPR036724">
    <property type="entry name" value="Cobalamin-bd_sf"/>
</dbReference>
<feature type="domain" description="Methylmalonyl-CoA mutase alpha/beta chain catalytic" evidence="6">
    <location>
        <begin position="199"/>
        <end position="432"/>
    </location>
</feature>
<evidence type="ECO:0000256" key="5">
    <source>
        <dbReference type="ARBA" id="ARBA00023285"/>
    </source>
</evidence>
<comment type="similarity">
    <text evidence="2">Belongs to the methylmalonyl-CoA mutase family.</text>
</comment>
<dbReference type="EMBL" id="QGGB01000009">
    <property type="protein sequence ID" value="PWN05593.1"/>
    <property type="molecule type" value="Genomic_DNA"/>
</dbReference>
<organism evidence="7 8">
    <name type="scientific">Rhodohalobacter mucosus</name>
    <dbReference type="NCBI Taxonomy" id="2079485"/>
    <lineage>
        <taxon>Bacteria</taxon>
        <taxon>Pseudomonadati</taxon>
        <taxon>Balneolota</taxon>
        <taxon>Balneolia</taxon>
        <taxon>Balneolales</taxon>
        <taxon>Balneolaceae</taxon>
        <taxon>Rhodohalobacter</taxon>
    </lineage>
</organism>
<dbReference type="PANTHER" id="PTHR48101">
    <property type="entry name" value="METHYLMALONYL-COA MUTASE, MITOCHONDRIAL-RELATED"/>
    <property type="match status" value="1"/>
</dbReference>
<dbReference type="Proteomes" id="UP000245533">
    <property type="component" value="Unassembled WGS sequence"/>
</dbReference>
<dbReference type="GO" id="GO:0016866">
    <property type="term" value="F:intramolecular transferase activity"/>
    <property type="evidence" value="ECO:0007669"/>
    <property type="project" value="InterPro"/>
</dbReference>
<reference evidence="7 8" key="1">
    <citation type="submission" date="2018-05" db="EMBL/GenBank/DDBJ databases">
        <title>Rhodohalobacter halophilus gen. nov., sp. nov., a moderately halophilic member of the family Balneolaceae.</title>
        <authorList>
            <person name="Liu Z.-W."/>
        </authorList>
    </citation>
    <scope>NUCLEOTIDE SEQUENCE [LARGE SCALE GENOMIC DNA]</scope>
    <source>
        <strain evidence="7 8">8A47</strain>
    </source>
</reference>
<evidence type="ECO:0000259" key="6">
    <source>
        <dbReference type="Pfam" id="PF01642"/>
    </source>
</evidence>
<proteinExistence type="inferred from homology"/>
<dbReference type="InterPro" id="IPR016176">
    <property type="entry name" value="Cbl-dep_enz_cat"/>
</dbReference>